<keyword evidence="1" id="KW-0812">Transmembrane</keyword>
<organism evidence="2 3">
    <name type="scientific">Alkalibacillus filiformis</name>
    <dbReference type="NCBI Taxonomy" id="200990"/>
    <lineage>
        <taxon>Bacteria</taxon>
        <taxon>Bacillati</taxon>
        <taxon>Bacillota</taxon>
        <taxon>Bacilli</taxon>
        <taxon>Bacillales</taxon>
        <taxon>Bacillaceae</taxon>
        <taxon>Alkalibacillus</taxon>
    </lineage>
</organism>
<comment type="caution">
    <text evidence="2">The sequence shown here is derived from an EMBL/GenBank/DDBJ whole genome shotgun (WGS) entry which is preliminary data.</text>
</comment>
<dbReference type="Proteomes" id="UP001236723">
    <property type="component" value="Unassembled WGS sequence"/>
</dbReference>
<reference evidence="2 3" key="1">
    <citation type="submission" date="2023-07" db="EMBL/GenBank/DDBJ databases">
        <title>Genomic Encyclopedia of Type Strains, Phase IV (KMG-IV): sequencing the most valuable type-strain genomes for metagenomic binning, comparative biology and taxonomic classification.</title>
        <authorList>
            <person name="Goeker M."/>
        </authorList>
    </citation>
    <scope>NUCLEOTIDE SEQUENCE [LARGE SCALE GENOMIC DNA]</scope>
    <source>
        <strain evidence="2 3">DSM 15448</strain>
    </source>
</reference>
<keyword evidence="1" id="KW-1133">Transmembrane helix</keyword>
<feature type="transmembrane region" description="Helical" evidence="1">
    <location>
        <begin position="135"/>
        <end position="155"/>
    </location>
</feature>
<evidence type="ECO:0000313" key="2">
    <source>
        <dbReference type="EMBL" id="MDQ0352154.1"/>
    </source>
</evidence>
<dbReference type="EMBL" id="JAUSUP010000005">
    <property type="protein sequence ID" value="MDQ0352154.1"/>
    <property type="molecule type" value="Genomic_DNA"/>
</dbReference>
<feature type="transmembrane region" description="Helical" evidence="1">
    <location>
        <begin position="75"/>
        <end position="96"/>
    </location>
</feature>
<feature type="transmembrane region" description="Helical" evidence="1">
    <location>
        <begin position="102"/>
        <end position="123"/>
    </location>
</feature>
<feature type="transmembrane region" description="Helical" evidence="1">
    <location>
        <begin position="12"/>
        <end position="31"/>
    </location>
</feature>
<accession>A0ABU0DUM0</accession>
<evidence type="ECO:0000256" key="1">
    <source>
        <dbReference type="SAM" id="Phobius"/>
    </source>
</evidence>
<feature type="transmembrane region" description="Helical" evidence="1">
    <location>
        <begin position="43"/>
        <end position="63"/>
    </location>
</feature>
<dbReference type="RefSeq" id="WP_307068472.1">
    <property type="nucleotide sequence ID" value="NZ_JAUSUP010000005.1"/>
</dbReference>
<evidence type="ECO:0000313" key="3">
    <source>
        <dbReference type="Proteomes" id="UP001236723"/>
    </source>
</evidence>
<sequence>MGKFHNFSSRIGTAFVTLLMAYVVYLLYSGFHLAEAYDLLSNPLIWAVFILYLMISSYVNEWLAKKLEDDSRRMYVSLYMVSGMFIWFLAYSPFIFSSFLMYIYLVLYSSIFTVVAFILFYFIERYTRLSRKRPFIVGFPAIVVLLVILIANPSITEGLTIEQSDGEYYASFDRINGEEVVEIPVEEGHHYQFQVEWDLEDDTLPHGLKIHPSASDLGSIEYIGDGEEWLYELEVARDGELPIIFHGKNIEGSISFTWEELN</sequence>
<proteinExistence type="predicted"/>
<protein>
    <submittedName>
        <fullName evidence="2">Uncharacterized protein</fullName>
    </submittedName>
</protein>
<name>A0ABU0DUM0_9BACI</name>
<keyword evidence="3" id="KW-1185">Reference proteome</keyword>
<gene>
    <name evidence="2" type="ORF">J2R98_001988</name>
</gene>
<keyword evidence="1" id="KW-0472">Membrane</keyword>